<reference evidence="17 18" key="1">
    <citation type="submission" date="2019-02" db="EMBL/GenBank/DDBJ databases">
        <title>Apibacter muscae sp. nov.: a novel member of the house fly microbiota.</title>
        <authorList>
            <person name="Park R."/>
        </authorList>
    </citation>
    <scope>NUCLEOTIDE SEQUENCE [LARGE SCALE GENOMIC DNA]</scope>
    <source>
        <strain evidence="17 18">AL1</strain>
    </source>
</reference>
<dbReference type="PANTHER" id="PTHR43185">
    <property type="entry name" value="FERROUS IRON TRANSPORT PROTEIN B"/>
    <property type="match status" value="1"/>
</dbReference>
<feature type="domain" description="FeoB-type G" evidence="16">
    <location>
        <begin position="3"/>
        <end position="169"/>
    </location>
</feature>
<comment type="function">
    <text evidence="15">Probable transporter of a GTP-driven Fe(2+) uptake system.</text>
</comment>
<evidence type="ECO:0000256" key="13">
    <source>
        <dbReference type="PIRSR" id="PIRSR603373-1"/>
    </source>
</evidence>
<comment type="caution">
    <text evidence="17">The sequence shown here is derived from an EMBL/GenBank/DDBJ whole genome shotgun (WGS) entry which is preliminary data.</text>
</comment>
<dbReference type="PROSITE" id="PS51711">
    <property type="entry name" value="G_FEOB"/>
    <property type="match status" value="1"/>
</dbReference>
<evidence type="ECO:0000256" key="7">
    <source>
        <dbReference type="ARBA" id="ARBA00022989"/>
    </source>
</evidence>
<feature type="transmembrane region" description="Helical" evidence="15">
    <location>
        <begin position="660"/>
        <end position="680"/>
    </location>
</feature>
<evidence type="ECO:0000313" key="17">
    <source>
        <dbReference type="EMBL" id="TWP27765.1"/>
    </source>
</evidence>
<evidence type="ECO:0000313" key="18">
    <source>
        <dbReference type="Proteomes" id="UP000319499"/>
    </source>
</evidence>
<dbReference type="RefSeq" id="WP_146292718.1">
    <property type="nucleotide sequence ID" value="NZ_SELH01000021.1"/>
</dbReference>
<keyword evidence="6 13" id="KW-0547">Nucleotide-binding</keyword>
<evidence type="ECO:0000256" key="2">
    <source>
        <dbReference type="ARBA" id="ARBA00022448"/>
    </source>
</evidence>
<organism evidence="17 18">
    <name type="scientific">Apibacter muscae</name>
    <dbReference type="NCBI Taxonomy" id="2509004"/>
    <lineage>
        <taxon>Bacteria</taxon>
        <taxon>Pseudomonadati</taxon>
        <taxon>Bacteroidota</taxon>
        <taxon>Flavobacteriia</taxon>
        <taxon>Flavobacteriales</taxon>
        <taxon>Weeksellaceae</taxon>
        <taxon>Apibacter</taxon>
    </lineage>
</organism>
<evidence type="ECO:0000256" key="15">
    <source>
        <dbReference type="RuleBase" id="RU362098"/>
    </source>
</evidence>
<dbReference type="Pfam" id="PF02421">
    <property type="entry name" value="FeoB_N"/>
    <property type="match status" value="1"/>
</dbReference>
<feature type="binding site" evidence="14">
    <location>
        <position position="25"/>
    </location>
    <ligand>
        <name>Mg(2+)</name>
        <dbReference type="ChEBI" id="CHEBI:18420"/>
        <label>2</label>
    </ligand>
</feature>
<gene>
    <name evidence="17" type="primary">feoB</name>
    <name evidence="17" type="ORF">ETU09_06630</name>
</gene>
<feature type="binding site" evidence="13">
    <location>
        <begin position="10"/>
        <end position="17"/>
    </location>
    <ligand>
        <name>GTP</name>
        <dbReference type="ChEBI" id="CHEBI:37565"/>
        <label>1</label>
    </ligand>
</feature>
<proteinExistence type="inferred from homology"/>
<evidence type="ECO:0000256" key="14">
    <source>
        <dbReference type="PIRSR" id="PIRSR603373-2"/>
    </source>
</evidence>
<dbReference type="Gene3D" id="3.40.50.300">
    <property type="entry name" value="P-loop containing nucleotide triphosphate hydrolases"/>
    <property type="match status" value="1"/>
</dbReference>
<dbReference type="InterPro" id="IPR005225">
    <property type="entry name" value="Small_GTP-bd"/>
</dbReference>
<keyword evidence="10 13" id="KW-0342">GTP-binding</keyword>
<feature type="binding site" evidence="14">
    <location>
        <position position="21"/>
    </location>
    <ligand>
        <name>Mg(2+)</name>
        <dbReference type="ChEBI" id="CHEBI:18420"/>
        <label>2</label>
    </ligand>
</feature>
<evidence type="ECO:0000256" key="9">
    <source>
        <dbReference type="ARBA" id="ARBA00023065"/>
    </source>
</evidence>
<keyword evidence="7 15" id="KW-1133">Transmembrane helix</keyword>
<dbReference type="InterPro" id="IPR011640">
    <property type="entry name" value="Fe2_transport_prot_B_C"/>
</dbReference>
<feature type="binding site" evidence="13">
    <location>
        <begin position="35"/>
        <end position="39"/>
    </location>
    <ligand>
        <name>GTP</name>
        <dbReference type="ChEBI" id="CHEBI:37565"/>
        <label>2</label>
    </ligand>
</feature>
<dbReference type="PRINTS" id="PR00326">
    <property type="entry name" value="GTP1OBG"/>
</dbReference>
<keyword evidence="3" id="KW-1003">Cell membrane</keyword>
<feature type="transmembrane region" description="Helical" evidence="15">
    <location>
        <begin position="412"/>
        <end position="438"/>
    </location>
</feature>
<evidence type="ECO:0000256" key="10">
    <source>
        <dbReference type="ARBA" id="ARBA00023134"/>
    </source>
</evidence>
<feature type="transmembrane region" description="Helical" evidence="15">
    <location>
        <begin position="329"/>
        <end position="358"/>
    </location>
</feature>
<comment type="subcellular location">
    <subcellularLocation>
        <location evidence="15">Cell inner membrane</location>
        <topology evidence="15">Multi-pass membrane protein</topology>
    </subcellularLocation>
    <subcellularLocation>
        <location evidence="1">Cell membrane</location>
        <topology evidence="1">Multi-pass membrane protein</topology>
    </subcellularLocation>
</comment>
<keyword evidence="11 15" id="KW-0472">Membrane</keyword>
<evidence type="ECO:0000256" key="12">
    <source>
        <dbReference type="NCBIfam" id="TIGR00437"/>
    </source>
</evidence>
<keyword evidence="14" id="KW-0479">Metal-binding</keyword>
<dbReference type="Pfam" id="PF07664">
    <property type="entry name" value="FeoB_C"/>
    <property type="match status" value="1"/>
</dbReference>
<dbReference type="InterPro" id="IPR011642">
    <property type="entry name" value="Gate_dom"/>
</dbReference>
<comment type="similarity">
    <text evidence="15">Belongs to the TRAFAC class TrmE-Era-EngA-EngB-Septin-like GTPase superfamily. FeoB GTPase (TC 9.A.8) family.</text>
</comment>
<evidence type="ECO:0000256" key="8">
    <source>
        <dbReference type="ARBA" id="ARBA00023004"/>
    </source>
</evidence>
<dbReference type="EMBL" id="SELH01000021">
    <property type="protein sequence ID" value="TWP27765.1"/>
    <property type="molecule type" value="Genomic_DNA"/>
</dbReference>
<keyword evidence="8 15" id="KW-0408">Iron</keyword>
<accession>A0A563DC17</accession>
<dbReference type="GO" id="GO:0005525">
    <property type="term" value="F:GTP binding"/>
    <property type="evidence" value="ECO:0007669"/>
    <property type="project" value="UniProtKB-KW"/>
</dbReference>
<keyword evidence="9" id="KW-0406">Ion transport</keyword>
<keyword evidence="4 15" id="KW-0410">Iron transport</keyword>
<dbReference type="CDD" id="cd01879">
    <property type="entry name" value="FeoB"/>
    <property type="match status" value="1"/>
</dbReference>
<dbReference type="InterPro" id="IPR003373">
    <property type="entry name" value="Fe2_transport_prot-B"/>
</dbReference>
<dbReference type="OrthoDB" id="9809127at2"/>
<dbReference type="InterPro" id="IPR027417">
    <property type="entry name" value="P-loop_NTPase"/>
</dbReference>
<feature type="transmembrane region" description="Helical" evidence="15">
    <location>
        <begin position="512"/>
        <end position="531"/>
    </location>
</feature>
<dbReference type="Pfam" id="PF07670">
    <property type="entry name" value="Gate"/>
    <property type="match status" value="2"/>
</dbReference>
<dbReference type="PANTHER" id="PTHR43185:SF1">
    <property type="entry name" value="FE(2+) TRANSPORTER FEOB"/>
    <property type="match status" value="1"/>
</dbReference>
<keyword evidence="5 15" id="KW-0812">Transmembrane</keyword>
<evidence type="ECO:0000256" key="11">
    <source>
        <dbReference type="ARBA" id="ARBA00023136"/>
    </source>
</evidence>
<feature type="binding site" evidence="13">
    <location>
        <begin position="120"/>
        <end position="123"/>
    </location>
    <ligand>
        <name>GTP</name>
        <dbReference type="ChEBI" id="CHEBI:37565"/>
        <label>1</label>
    </ligand>
</feature>
<evidence type="ECO:0000256" key="1">
    <source>
        <dbReference type="ARBA" id="ARBA00004651"/>
    </source>
</evidence>
<evidence type="ECO:0000256" key="6">
    <source>
        <dbReference type="ARBA" id="ARBA00022741"/>
    </source>
</evidence>
<protein>
    <recommendedName>
        <fullName evidence="12 15">Ferrous iron transport protein B</fullName>
    </recommendedName>
</protein>
<feature type="transmembrane region" description="Helical" evidence="15">
    <location>
        <begin position="450"/>
        <end position="474"/>
    </location>
</feature>
<keyword evidence="18" id="KW-1185">Reference proteome</keyword>
<evidence type="ECO:0000259" key="16">
    <source>
        <dbReference type="PROSITE" id="PS51711"/>
    </source>
</evidence>
<dbReference type="InterPro" id="IPR006073">
    <property type="entry name" value="GTP-bd"/>
</dbReference>
<dbReference type="AlphaFoldDB" id="A0A563DC17"/>
<evidence type="ECO:0000256" key="3">
    <source>
        <dbReference type="ARBA" id="ARBA00022475"/>
    </source>
</evidence>
<name>A0A563DC17_9FLAO</name>
<evidence type="ECO:0000256" key="5">
    <source>
        <dbReference type="ARBA" id="ARBA00022692"/>
    </source>
</evidence>
<dbReference type="Proteomes" id="UP000319499">
    <property type="component" value="Unassembled WGS sequence"/>
</dbReference>
<keyword evidence="14" id="KW-0460">Magnesium</keyword>
<feature type="transmembrane region" description="Helical" evidence="15">
    <location>
        <begin position="378"/>
        <end position="400"/>
    </location>
</feature>
<sequence length="681" mass="76951">MEKKTIVLVGNPNSGKTTLFNQLTGLHQKTGNYPGITVEKKEGKFSFKNTNYRIVDLPGTYSLSPSSADEEVVLNTLLDTKNPFYPDCIVVVGDVHNIKRSLYLYKQIRDLQIPCILAINQIDDIEKEGILIREENISTYFDTPVVLVSARKNKGVEELKNKIYELTTSSAVTKEIHFECPNEYKAIINEVKESCSINNDYIAWLLITQVKTYNIPLKYKSIISEIEKKYKIIPKRLQVKETILRHQQIDNVVEKIVYKDPTYQTLTNKIDEIATHKIWGYLIFFLILFLIFQSLFYLSSYPQDWIEGIFADSSTWISKFLPKGPLTDLIAQGIIPGVSGVIVFVPQIALLFFFLLLMEESGYMARVVYLMDRWFKPVGLNGKSVVPLLSGVACAIPGIMSARNIENTKERLITILVTPFMTCSARLPVYSIIISLIIPKGEGFFNLQGVAMMVMYLLGVLMAFLGASIANAFIKSKYKSYLVLDMPNYKVPFWRNVFYGLYEKSLSFITNAGKIIIAVSVVLWALGTFGISKNNSKTNYFAEVPLADSYLGKFGKTIEPVFRPLGYDWKIDIAILSSFAAREVFVGTLASIYSLEENDSDSNVKLKELMKNDINPNTGKPSFNFASGVSLLLFYAFAMQCVSTLAVVKKETFSWKWPIIQLLSMTGIAYFTALLAYQILK</sequence>
<dbReference type="NCBIfam" id="TIGR00437">
    <property type="entry name" value="feoB"/>
    <property type="match status" value="1"/>
</dbReference>
<dbReference type="SUPFAM" id="SSF52540">
    <property type="entry name" value="P-loop containing nucleoside triphosphate hydrolases"/>
    <property type="match status" value="1"/>
</dbReference>
<dbReference type="GO" id="GO:0005886">
    <property type="term" value="C:plasma membrane"/>
    <property type="evidence" value="ECO:0007669"/>
    <property type="project" value="UniProtKB-SubCell"/>
</dbReference>
<dbReference type="NCBIfam" id="TIGR00231">
    <property type="entry name" value="small_GTP"/>
    <property type="match status" value="1"/>
</dbReference>
<dbReference type="InterPro" id="IPR030389">
    <property type="entry name" value="G_FEOB_dom"/>
</dbReference>
<dbReference type="GO" id="GO:0046872">
    <property type="term" value="F:metal ion binding"/>
    <property type="evidence" value="ECO:0007669"/>
    <property type="project" value="UniProtKB-KW"/>
</dbReference>
<feature type="binding site" evidence="14">
    <location>
        <position position="24"/>
    </location>
    <ligand>
        <name>Mg(2+)</name>
        <dbReference type="ChEBI" id="CHEBI:18420"/>
        <label>2</label>
    </ligand>
</feature>
<dbReference type="InterPro" id="IPR050860">
    <property type="entry name" value="FeoB_GTPase"/>
</dbReference>
<feature type="transmembrane region" description="Helical" evidence="15">
    <location>
        <begin position="278"/>
        <end position="298"/>
    </location>
</feature>
<feature type="transmembrane region" description="Helical" evidence="15">
    <location>
        <begin position="625"/>
        <end position="648"/>
    </location>
</feature>
<feature type="binding site" evidence="13">
    <location>
        <begin position="56"/>
        <end position="59"/>
    </location>
    <ligand>
        <name>GTP</name>
        <dbReference type="ChEBI" id="CHEBI:37565"/>
        <label>3</label>
    </ligand>
</feature>
<dbReference type="GO" id="GO:0015093">
    <property type="term" value="F:ferrous iron transmembrane transporter activity"/>
    <property type="evidence" value="ECO:0007669"/>
    <property type="project" value="UniProtKB-UniRule"/>
</dbReference>
<keyword evidence="2 15" id="KW-0813">Transport</keyword>
<evidence type="ECO:0000256" key="4">
    <source>
        <dbReference type="ARBA" id="ARBA00022496"/>
    </source>
</evidence>